<dbReference type="Proteomes" id="UP000751190">
    <property type="component" value="Unassembled WGS sequence"/>
</dbReference>
<comment type="similarity">
    <text evidence="2 9">Belongs to the SPCS2 family.</text>
</comment>
<evidence type="ECO:0000256" key="5">
    <source>
        <dbReference type="ARBA" id="ARBA00022824"/>
    </source>
</evidence>
<protein>
    <recommendedName>
        <fullName evidence="3 9">Signal peptidase complex subunit 2</fullName>
    </recommendedName>
</protein>
<accession>A0A8J5X959</accession>
<evidence type="ECO:0000313" key="11">
    <source>
        <dbReference type="EMBL" id="KAG8458832.1"/>
    </source>
</evidence>
<proteinExistence type="inferred from homology"/>
<dbReference type="GO" id="GO:0008233">
    <property type="term" value="F:peptidase activity"/>
    <property type="evidence" value="ECO:0007669"/>
    <property type="project" value="UniProtKB-UniRule"/>
</dbReference>
<dbReference type="OrthoDB" id="29558at2759"/>
<evidence type="ECO:0000256" key="9">
    <source>
        <dbReference type="RuleBase" id="RU368033"/>
    </source>
</evidence>
<dbReference type="InterPro" id="IPR009582">
    <property type="entry name" value="Spc2/SPCS2"/>
</dbReference>
<evidence type="ECO:0000256" key="10">
    <source>
        <dbReference type="SAM" id="MobiDB-lite"/>
    </source>
</evidence>
<evidence type="ECO:0000256" key="8">
    <source>
        <dbReference type="ARBA" id="ARBA00045608"/>
    </source>
</evidence>
<dbReference type="EMBL" id="JAGTXO010000047">
    <property type="protein sequence ID" value="KAG8458832.1"/>
    <property type="molecule type" value="Genomic_DNA"/>
</dbReference>
<evidence type="ECO:0000256" key="4">
    <source>
        <dbReference type="ARBA" id="ARBA00022692"/>
    </source>
</evidence>
<evidence type="ECO:0000256" key="2">
    <source>
        <dbReference type="ARBA" id="ARBA00007324"/>
    </source>
</evidence>
<dbReference type="OMA" id="INKWDGT"/>
<feature type="region of interest" description="Disordered" evidence="10">
    <location>
        <begin position="1"/>
        <end position="31"/>
    </location>
</feature>
<organism evidence="11 12">
    <name type="scientific">Diacronema lutheri</name>
    <name type="common">Unicellular marine alga</name>
    <name type="synonym">Monochrysis lutheri</name>
    <dbReference type="NCBI Taxonomy" id="2081491"/>
    <lineage>
        <taxon>Eukaryota</taxon>
        <taxon>Haptista</taxon>
        <taxon>Haptophyta</taxon>
        <taxon>Pavlovophyceae</taxon>
        <taxon>Pavlovales</taxon>
        <taxon>Pavlovaceae</taxon>
        <taxon>Diacronema</taxon>
    </lineage>
</organism>
<dbReference type="PANTHER" id="PTHR13085">
    <property type="entry name" value="MICROSOMAL SIGNAL PEPTIDASE 25 KDA SUBUNIT"/>
    <property type="match status" value="1"/>
</dbReference>
<keyword evidence="12" id="KW-1185">Reference proteome</keyword>
<reference evidence="11" key="1">
    <citation type="submission" date="2021-05" db="EMBL/GenBank/DDBJ databases">
        <title>The genome of the haptophyte Pavlova lutheri (Diacronema luteri, Pavlovales) - a model for lipid biosynthesis in eukaryotic algae.</title>
        <authorList>
            <person name="Hulatt C.J."/>
            <person name="Posewitz M.C."/>
        </authorList>
    </citation>
    <scope>NUCLEOTIDE SEQUENCE</scope>
    <source>
        <strain evidence="11">NIVA-4/92</strain>
    </source>
</reference>
<comment type="caution">
    <text evidence="11">The sequence shown here is derived from an EMBL/GenBank/DDBJ whole genome shotgun (WGS) entry which is preliminary data.</text>
</comment>
<name>A0A8J5X959_DIALT</name>
<feature type="transmembrane region" description="Helical" evidence="9">
    <location>
        <begin position="64"/>
        <end position="83"/>
    </location>
</feature>
<dbReference type="PANTHER" id="PTHR13085:SF0">
    <property type="entry name" value="SIGNAL PEPTIDASE COMPLEX SUBUNIT 2"/>
    <property type="match status" value="1"/>
</dbReference>
<feature type="compositionally biased region" description="Gly residues" evidence="10">
    <location>
        <begin position="223"/>
        <end position="234"/>
    </location>
</feature>
<keyword evidence="4 9" id="KW-0812">Transmembrane</keyword>
<dbReference type="GO" id="GO:0045047">
    <property type="term" value="P:protein targeting to ER"/>
    <property type="evidence" value="ECO:0007669"/>
    <property type="project" value="TreeGrafter"/>
</dbReference>
<dbReference type="GO" id="GO:0005787">
    <property type="term" value="C:signal peptidase complex"/>
    <property type="evidence" value="ECO:0007669"/>
    <property type="project" value="UniProtKB-UniRule"/>
</dbReference>
<evidence type="ECO:0000256" key="1">
    <source>
        <dbReference type="ARBA" id="ARBA00004477"/>
    </source>
</evidence>
<evidence type="ECO:0000256" key="3">
    <source>
        <dbReference type="ARBA" id="ARBA00017057"/>
    </source>
</evidence>
<keyword evidence="5 9" id="KW-0256">Endoplasmic reticulum</keyword>
<dbReference type="AlphaFoldDB" id="A0A8J5X959"/>
<gene>
    <name evidence="11" type="ORF">KFE25_005259</name>
</gene>
<evidence type="ECO:0000313" key="12">
    <source>
        <dbReference type="Proteomes" id="UP000751190"/>
    </source>
</evidence>
<feature type="compositionally biased region" description="Acidic residues" evidence="10">
    <location>
        <begin position="12"/>
        <end position="27"/>
    </location>
</feature>
<dbReference type="GO" id="GO:0006465">
    <property type="term" value="P:signal peptide processing"/>
    <property type="evidence" value="ECO:0007669"/>
    <property type="project" value="UniProtKB-UniRule"/>
</dbReference>
<keyword evidence="7 9" id="KW-0472">Membrane</keyword>
<comment type="subcellular location">
    <subcellularLocation>
        <location evidence="1 9">Endoplasmic reticulum membrane</location>
        <topology evidence="1 9">Multi-pass membrane protein</topology>
    </subcellularLocation>
</comment>
<feature type="region of interest" description="Disordered" evidence="10">
    <location>
        <begin position="220"/>
        <end position="240"/>
    </location>
</feature>
<feature type="transmembrane region" description="Helical" evidence="9">
    <location>
        <begin position="95"/>
        <end position="119"/>
    </location>
</feature>
<dbReference type="Pfam" id="PF06703">
    <property type="entry name" value="SPC25"/>
    <property type="match status" value="1"/>
</dbReference>
<keyword evidence="6 9" id="KW-1133">Transmembrane helix</keyword>
<evidence type="ECO:0000256" key="7">
    <source>
        <dbReference type="ARBA" id="ARBA00023136"/>
    </source>
</evidence>
<evidence type="ECO:0000256" key="6">
    <source>
        <dbReference type="ARBA" id="ARBA00022989"/>
    </source>
</evidence>
<comment type="function">
    <text evidence="8 9">Component of the signal peptidase complex (SPC) which catalyzes the cleavage of N-terminal signal sequences from nascent proteins as they are translocated into the lumen of the endoplasmic reticulum. Enhances the enzymatic activity of SPC and facilitates the interactions between different components of the translocation site.</text>
</comment>
<sequence length="240" mass="25911">MGGKAKKGRDEAEGEEEEREGEEEEESVEHVKTTVLGDTATIKRLLDDHVAEVLQGELKYEEDVALSNVKLVVGFAGVGAALASHVYPKPFPHNWWVLLGCCAWYFAMSGVLQFLLSYVELEAFLQLKPRAAQTAGLNIASSLPRFSDRYSLAISPLPHGSLSMWSAPKFRHVPGGADGVYAAEESVTRFFDEDGVFVEAPFADWVKQLVKAYEAGQAQAQGHGQGRAGGGGAGKSVKAE</sequence>